<dbReference type="InterPro" id="IPR041078">
    <property type="entry name" value="Plavaka"/>
</dbReference>
<dbReference type="OrthoDB" id="2418900at2759"/>
<sequence length="161" mass="17738">MFGEINSGDVWHYYQSLIGPEEMVNPAILASDGTHLTNFSGDGKVHLVYISSGQIHGDICNQPNHCGFLLLCYLPVCKAWLTHKCLRIVLQSLKAAGHQAVPMVNYCGEEQMNRVFLAAWIADKEEQNLLAALGANSCVACHAKTEHLGEEHMQKVISSFV</sequence>
<dbReference type="EMBL" id="KN837194">
    <property type="protein sequence ID" value="KIJ34948.1"/>
    <property type="molecule type" value="Genomic_DNA"/>
</dbReference>
<dbReference type="AlphaFoldDB" id="A0A0C9TX23"/>
<organism evidence="1 2">
    <name type="scientific">Sphaerobolus stellatus (strain SS14)</name>
    <dbReference type="NCBI Taxonomy" id="990650"/>
    <lineage>
        <taxon>Eukaryota</taxon>
        <taxon>Fungi</taxon>
        <taxon>Dikarya</taxon>
        <taxon>Basidiomycota</taxon>
        <taxon>Agaricomycotina</taxon>
        <taxon>Agaricomycetes</taxon>
        <taxon>Phallomycetidae</taxon>
        <taxon>Geastrales</taxon>
        <taxon>Sphaerobolaceae</taxon>
        <taxon>Sphaerobolus</taxon>
    </lineage>
</organism>
<reference evidence="1 2" key="1">
    <citation type="submission" date="2014-06" db="EMBL/GenBank/DDBJ databases">
        <title>Evolutionary Origins and Diversification of the Mycorrhizal Mutualists.</title>
        <authorList>
            <consortium name="DOE Joint Genome Institute"/>
            <consortium name="Mycorrhizal Genomics Consortium"/>
            <person name="Kohler A."/>
            <person name="Kuo A."/>
            <person name="Nagy L.G."/>
            <person name="Floudas D."/>
            <person name="Copeland A."/>
            <person name="Barry K.W."/>
            <person name="Cichocki N."/>
            <person name="Veneault-Fourrey C."/>
            <person name="LaButti K."/>
            <person name="Lindquist E.A."/>
            <person name="Lipzen A."/>
            <person name="Lundell T."/>
            <person name="Morin E."/>
            <person name="Murat C."/>
            <person name="Riley R."/>
            <person name="Ohm R."/>
            <person name="Sun H."/>
            <person name="Tunlid A."/>
            <person name="Henrissat B."/>
            <person name="Grigoriev I.V."/>
            <person name="Hibbett D.S."/>
            <person name="Martin F."/>
        </authorList>
    </citation>
    <scope>NUCLEOTIDE SEQUENCE [LARGE SCALE GENOMIC DNA]</scope>
    <source>
        <strain evidence="1 2">SS14</strain>
    </source>
</reference>
<dbReference type="Proteomes" id="UP000054279">
    <property type="component" value="Unassembled WGS sequence"/>
</dbReference>
<evidence type="ECO:0000313" key="2">
    <source>
        <dbReference type="Proteomes" id="UP000054279"/>
    </source>
</evidence>
<protein>
    <submittedName>
        <fullName evidence="1">Uncharacterized protein</fullName>
    </submittedName>
</protein>
<dbReference type="HOGENOM" id="CLU_1644771_0_0_1"/>
<proteinExistence type="predicted"/>
<gene>
    <name evidence="1" type="ORF">M422DRAFT_181469</name>
</gene>
<evidence type="ECO:0000313" key="1">
    <source>
        <dbReference type="EMBL" id="KIJ34948.1"/>
    </source>
</evidence>
<name>A0A0C9TX23_SPHS4</name>
<keyword evidence="2" id="KW-1185">Reference proteome</keyword>
<dbReference type="Pfam" id="PF18759">
    <property type="entry name" value="Plavaka"/>
    <property type="match status" value="1"/>
</dbReference>
<accession>A0A0C9TX23</accession>